<gene>
    <name evidence="7" type="ORF">QE152_g8272</name>
</gene>
<organism evidence="7 8">
    <name type="scientific">Popillia japonica</name>
    <name type="common">Japanese beetle</name>
    <dbReference type="NCBI Taxonomy" id="7064"/>
    <lineage>
        <taxon>Eukaryota</taxon>
        <taxon>Metazoa</taxon>
        <taxon>Ecdysozoa</taxon>
        <taxon>Arthropoda</taxon>
        <taxon>Hexapoda</taxon>
        <taxon>Insecta</taxon>
        <taxon>Pterygota</taxon>
        <taxon>Neoptera</taxon>
        <taxon>Endopterygota</taxon>
        <taxon>Coleoptera</taxon>
        <taxon>Polyphaga</taxon>
        <taxon>Scarabaeiformia</taxon>
        <taxon>Scarabaeidae</taxon>
        <taxon>Rutelinae</taxon>
        <taxon>Popillia</taxon>
    </lineage>
</organism>
<evidence type="ECO:0000313" key="7">
    <source>
        <dbReference type="EMBL" id="KAK9743846.1"/>
    </source>
</evidence>
<dbReference type="GO" id="GO:0005886">
    <property type="term" value="C:plasma membrane"/>
    <property type="evidence" value="ECO:0007669"/>
    <property type="project" value="TreeGrafter"/>
</dbReference>
<evidence type="ECO:0000256" key="2">
    <source>
        <dbReference type="ARBA" id="ARBA00022692"/>
    </source>
</evidence>
<reference evidence="7 8" key="1">
    <citation type="journal article" date="2024" name="BMC Genomics">
        <title>De novo assembly and annotation of Popillia japonica's genome with initial clues to its potential as an invasive pest.</title>
        <authorList>
            <person name="Cucini C."/>
            <person name="Boschi S."/>
            <person name="Funari R."/>
            <person name="Cardaioli E."/>
            <person name="Iannotti N."/>
            <person name="Marturano G."/>
            <person name="Paoli F."/>
            <person name="Bruttini M."/>
            <person name="Carapelli A."/>
            <person name="Frati F."/>
            <person name="Nardi F."/>
        </authorList>
    </citation>
    <scope>NUCLEOTIDE SEQUENCE [LARGE SCALE GENOMIC DNA]</scope>
    <source>
        <strain evidence="7">DMR45628</strain>
    </source>
</reference>
<dbReference type="InterPro" id="IPR000832">
    <property type="entry name" value="GPCR_2_secretin-like"/>
</dbReference>
<feature type="transmembrane region" description="Helical" evidence="5">
    <location>
        <begin position="139"/>
        <end position="163"/>
    </location>
</feature>
<name>A0AAW1M4Q7_POPJA</name>
<keyword evidence="7" id="KW-0675">Receptor</keyword>
<comment type="caution">
    <text evidence="7">The sequence shown here is derived from an EMBL/GenBank/DDBJ whole genome shotgun (WGS) entry which is preliminary data.</text>
</comment>
<dbReference type="SUPFAM" id="SSF81321">
    <property type="entry name" value="Family A G protein-coupled receptor-like"/>
    <property type="match status" value="1"/>
</dbReference>
<evidence type="ECO:0000256" key="1">
    <source>
        <dbReference type="ARBA" id="ARBA00004141"/>
    </source>
</evidence>
<evidence type="ECO:0000256" key="3">
    <source>
        <dbReference type="ARBA" id="ARBA00022989"/>
    </source>
</evidence>
<evidence type="ECO:0000256" key="4">
    <source>
        <dbReference type="ARBA" id="ARBA00023136"/>
    </source>
</evidence>
<dbReference type="Gene3D" id="1.20.1070.10">
    <property type="entry name" value="Rhodopsin 7-helix transmembrane proteins"/>
    <property type="match status" value="1"/>
</dbReference>
<proteinExistence type="predicted"/>
<dbReference type="GO" id="GO:0007188">
    <property type="term" value="P:adenylate cyclase-modulating G protein-coupled receptor signaling pathway"/>
    <property type="evidence" value="ECO:0007669"/>
    <property type="project" value="TreeGrafter"/>
</dbReference>
<dbReference type="InterPro" id="IPR017981">
    <property type="entry name" value="GPCR_2-like_7TM"/>
</dbReference>
<dbReference type="PRINTS" id="PR00249">
    <property type="entry name" value="GPCRSECRETIN"/>
</dbReference>
<protein>
    <submittedName>
        <fullName evidence="7">7 transmembrane receptor (Secretin family)</fullName>
    </submittedName>
</protein>
<dbReference type="EMBL" id="JASPKY010000065">
    <property type="protein sequence ID" value="KAK9743846.1"/>
    <property type="molecule type" value="Genomic_DNA"/>
</dbReference>
<dbReference type="Pfam" id="PF00002">
    <property type="entry name" value="7tm_2"/>
    <property type="match status" value="1"/>
</dbReference>
<feature type="transmembrane region" description="Helical" evidence="5">
    <location>
        <begin position="108"/>
        <end position="127"/>
    </location>
</feature>
<accession>A0AAW1M4Q7</accession>
<keyword evidence="4 5" id="KW-0472">Membrane</keyword>
<dbReference type="GO" id="GO:0008528">
    <property type="term" value="F:G protein-coupled peptide receptor activity"/>
    <property type="evidence" value="ECO:0007669"/>
    <property type="project" value="TreeGrafter"/>
</dbReference>
<dbReference type="AlphaFoldDB" id="A0AAW1M4Q7"/>
<keyword evidence="2 5" id="KW-0812">Transmembrane</keyword>
<dbReference type="PANTHER" id="PTHR45620">
    <property type="entry name" value="PDF RECEPTOR-LIKE PROTEIN-RELATED"/>
    <property type="match status" value="1"/>
</dbReference>
<dbReference type="PROSITE" id="PS50261">
    <property type="entry name" value="G_PROTEIN_RECEP_F2_4"/>
    <property type="match status" value="1"/>
</dbReference>
<feature type="domain" description="G-protein coupled receptors family 2 profile 2" evidence="6">
    <location>
        <begin position="1"/>
        <end position="162"/>
    </location>
</feature>
<dbReference type="GO" id="GO:0007166">
    <property type="term" value="P:cell surface receptor signaling pathway"/>
    <property type="evidence" value="ECO:0007669"/>
    <property type="project" value="InterPro"/>
</dbReference>
<feature type="transmembrane region" description="Helical" evidence="5">
    <location>
        <begin position="25"/>
        <end position="43"/>
    </location>
</feature>
<dbReference type="InterPro" id="IPR050332">
    <property type="entry name" value="GPCR_2"/>
</dbReference>
<dbReference type="Proteomes" id="UP001458880">
    <property type="component" value="Unassembled WGS sequence"/>
</dbReference>
<feature type="transmembrane region" description="Helical" evidence="5">
    <location>
        <begin position="64"/>
        <end position="88"/>
    </location>
</feature>
<sequence length="212" mass="24408">MFCEALYLHISLVVVFVRDEVAVKWFLAIGWGFPIILIFKYCMFRIYYFQDNELCWIREAQSQLILTIPVCISLIISLIFLINVLKVILNVMHPRSTDPSVAGIRRAARAAAILIPLFGLHFLLMPFKPDQKSKYQYMYEYTSAVLISFQGLFVSCIFCFANHDVHTAVRAFIHRQIHTSRWSNYYYTGAVDSAGVYVINSTNSQSNNLALI</sequence>
<dbReference type="PANTHER" id="PTHR45620:SF43">
    <property type="entry name" value="HECTOR, ISOFORM A"/>
    <property type="match status" value="1"/>
</dbReference>
<keyword evidence="8" id="KW-1185">Reference proteome</keyword>
<comment type="subcellular location">
    <subcellularLocation>
        <location evidence="1">Membrane</location>
        <topology evidence="1">Multi-pass membrane protein</topology>
    </subcellularLocation>
</comment>
<keyword evidence="3 5" id="KW-1133">Transmembrane helix</keyword>
<evidence type="ECO:0000259" key="6">
    <source>
        <dbReference type="PROSITE" id="PS50261"/>
    </source>
</evidence>
<evidence type="ECO:0000256" key="5">
    <source>
        <dbReference type="SAM" id="Phobius"/>
    </source>
</evidence>
<evidence type="ECO:0000313" key="8">
    <source>
        <dbReference type="Proteomes" id="UP001458880"/>
    </source>
</evidence>